<comment type="caution">
    <text evidence="2">The sequence shown here is derived from an EMBL/GenBank/DDBJ whole genome shotgun (WGS) entry which is preliminary data.</text>
</comment>
<dbReference type="InterPro" id="IPR006553">
    <property type="entry name" value="Leu-rich_rpt_Cys-con_subtyp"/>
</dbReference>
<accession>A0A8T2S804</accession>
<organism evidence="2 3">
    <name type="scientific">Ceratopteris richardii</name>
    <name type="common">Triangle waterfern</name>
    <dbReference type="NCBI Taxonomy" id="49495"/>
    <lineage>
        <taxon>Eukaryota</taxon>
        <taxon>Viridiplantae</taxon>
        <taxon>Streptophyta</taxon>
        <taxon>Embryophyta</taxon>
        <taxon>Tracheophyta</taxon>
        <taxon>Polypodiopsida</taxon>
        <taxon>Polypodiidae</taxon>
        <taxon>Polypodiales</taxon>
        <taxon>Pteridineae</taxon>
        <taxon>Pteridaceae</taxon>
        <taxon>Parkerioideae</taxon>
        <taxon>Ceratopteris</taxon>
    </lineage>
</organism>
<feature type="region of interest" description="Disordered" evidence="1">
    <location>
        <begin position="766"/>
        <end position="823"/>
    </location>
</feature>
<dbReference type="OMA" id="EMTECEQ"/>
<dbReference type="EMBL" id="CM035427">
    <property type="protein sequence ID" value="KAH7307180.1"/>
    <property type="molecule type" value="Genomic_DNA"/>
</dbReference>
<dbReference type="AlphaFoldDB" id="A0A8T2S804"/>
<evidence type="ECO:0000313" key="3">
    <source>
        <dbReference type="Proteomes" id="UP000825935"/>
    </source>
</evidence>
<evidence type="ECO:0000256" key="1">
    <source>
        <dbReference type="SAM" id="MobiDB-lite"/>
    </source>
</evidence>
<keyword evidence="3" id="KW-1185">Reference proteome</keyword>
<evidence type="ECO:0000313" key="2">
    <source>
        <dbReference type="EMBL" id="KAH7307179.1"/>
    </source>
</evidence>
<dbReference type="Gene3D" id="3.80.10.10">
    <property type="entry name" value="Ribonuclease Inhibitor"/>
    <property type="match status" value="3"/>
</dbReference>
<sequence length="823" mass="91907">MCTGFSSLQHLILDGCYSLNTLAFLPTTLRTLSLDMQRRFFLISEIESVEDVSLPNLENLTITRCAKLKRLALHATLLQVLDLSGCVGLEELDCRGLSSLQHLILDTCYSLATLSFLPMTLRRLSLNMKREIGLDRGLFSDMVNSLESVDEAPLPNLEDLSIKCCPELKRLALDATSLQKLDLRGCERLMDLDCRGLSSLQHLVIDDCFSLTTLSILPTTLRKISLRISRRSLREGGLESVEDASLPNLEDLTITRCPKLKRLALDSTSLQSLDLNACGGLNDLACKGLSSLQHLILDGCSSLTRLSFLPTTLSTLSWRLCSVVSVEDFFLPNLQELTLQDSPMLKRLALHATSLQRLDLSGSGRLEDLHCRGLSSLQHLILDRCYSLTTLSFLPTTLRRLSLNMQREIGLDRGPFSDMVGSLESVDDAPLRNLEHVTITCCPELKSLALNATSLQRLDLSECGRLKDLDCRGLSSLQHLILDGCYSLTTLSFLPTTLRRLSLNMQREIGLDRGLLSDMLGSLESVDDAPIPNLEDLTITCCPELKSLALNATSLQRLDLSECGRLKDLDCRGLSSLQHLILDGCYSLTTLSFLPTTLQRLSLNMQREIGLDRGLLSDMLGSLESVDDAPLPNLEDLTITCCPELKSLALNATSLQRLDLSECGRLKDLDCRFFPSLDELILSNCTSLKTLSFLPSTLTRLDIEECTELEFLDVGDCTDLLQYCTYVGGCTSLRPSNIRRPTSWTHWKFRSWRRWRRSRAILQQHEDEKSEDEIADEAECESFEDEIADEDESSDPTIADEDDDKTSDYESAVDNEYESSEQK</sequence>
<proteinExistence type="predicted"/>
<protein>
    <submittedName>
        <fullName evidence="2">Uncharacterized protein</fullName>
    </submittedName>
</protein>
<dbReference type="SUPFAM" id="SSF52058">
    <property type="entry name" value="L domain-like"/>
    <property type="match status" value="2"/>
</dbReference>
<name>A0A8T2S804_CERRI</name>
<reference evidence="2" key="1">
    <citation type="submission" date="2021-08" db="EMBL/GenBank/DDBJ databases">
        <title>WGS assembly of Ceratopteris richardii.</title>
        <authorList>
            <person name="Marchant D.B."/>
            <person name="Chen G."/>
            <person name="Jenkins J."/>
            <person name="Shu S."/>
            <person name="Leebens-Mack J."/>
            <person name="Grimwood J."/>
            <person name="Schmutz J."/>
            <person name="Soltis P."/>
            <person name="Soltis D."/>
            <person name="Chen Z.-H."/>
        </authorList>
    </citation>
    <scope>NUCLEOTIDE SEQUENCE</scope>
    <source>
        <strain evidence="2">Whitten #5841</strain>
        <tissue evidence="2">Leaf</tissue>
    </source>
</reference>
<dbReference type="PANTHER" id="PTHR34630:SF34">
    <property type="entry name" value="OS11G0245800 PROTEIN"/>
    <property type="match status" value="1"/>
</dbReference>
<dbReference type="InterPro" id="IPR032675">
    <property type="entry name" value="LRR_dom_sf"/>
</dbReference>
<gene>
    <name evidence="2" type="ORF">KP509_22G048900</name>
</gene>
<dbReference type="PANTHER" id="PTHR34630">
    <property type="entry name" value="OS11G0677101 PROTEIN"/>
    <property type="match status" value="1"/>
</dbReference>
<dbReference type="EMBL" id="CM035427">
    <property type="protein sequence ID" value="KAH7307179.1"/>
    <property type="molecule type" value="Genomic_DNA"/>
</dbReference>
<dbReference type="Proteomes" id="UP000825935">
    <property type="component" value="Chromosome 22"/>
</dbReference>
<dbReference type="SMART" id="SM00367">
    <property type="entry name" value="LRR_CC"/>
    <property type="match status" value="7"/>
</dbReference>
<feature type="compositionally biased region" description="Acidic residues" evidence="1">
    <location>
        <begin position="769"/>
        <end position="823"/>
    </location>
</feature>
<dbReference type="OrthoDB" id="64561at2759"/>